<feature type="binding site" evidence="4">
    <location>
        <position position="141"/>
    </location>
    <ligand>
        <name>FMN</name>
        <dbReference type="ChEBI" id="CHEBI:58210"/>
    </ligand>
</feature>
<dbReference type="AlphaFoldDB" id="A0A8H7EZ84"/>
<feature type="binding site" evidence="4">
    <location>
        <begin position="383"/>
        <end position="384"/>
    </location>
    <ligand>
        <name>FMN</name>
        <dbReference type="ChEBI" id="CHEBI:58210"/>
    </ligand>
</feature>
<comment type="cofactor">
    <cofactor evidence="1">
        <name>FMN</name>
        <dbReference type="ChEBI" id="CHEBI:58210"/>
    </cofactor>
</comment>
<dbReference type="EMBL" id="JABXXO010000010">
    <property type="protein sequence ID" value="KAF7768528.1"/>
    <property type="molecule type" value="Genomic_DNA"/>
</dbReference>
<feature type="binding site" evidence="4">
    <location>
        <position position="59"/>
    </location>
    <ligand>
        <name>glyoxylate</name>
        <dbReference type="ChEBI" id="CHEBI:36655"/>
    </ligand>
</feature>
<feature type="binding site" evidence="4">
    <location>
        <begin position="360"/>
        <end position="364"/>
    </location>
    <ligand>
        <name>FMN</name>
        <dbReference type="ChEBI" id="CHEBI:58210"/>
    </ligand>
</feature>
<organism evidence="6 7">
    <name type="scientific">Agaricus bisporus var. burnettii</name>
    <dbReference type="NCBI Taxonomy" id="192524"/>
    <lineage>
        <taxon>Eukaryota</taxon>
        <taxon>Fungi</taxon>
        <taxon>Dikarya</taxon>
        <taxon>Basidiomycota</taxon>
        <taxon>Agaricomycotina</taxon>
        <taxon>Agaricomycetes</taxon>
        <taxon>Agaricomycetidae</taxon>
        <taxon>Agaricales</taxon>
        <taxon>Agaricineae</taxon>
        <taxon>Agaricaceae</taxon>
        <taxon>Agaricus</taxon>
    </lineage>
</organism>
<feature type="binding site" evidence="4">
    <location>
        <position position="163"/>
    </location>
    <ligand>
        <name>FMN</name>
        <dbReference type="ChEBI" id="CHEBI:58210"/>
    </ligand>
</feature>
<gene>
    <name evidence="6" type="ORF">Agabi119p4_7771</name>
</gene>
<dbReference type="PROSITE" id="PS51349">
    <property type="entry name" value="FMN_HYDROXY_ACID_DH_2"/>
    <property type="match status" value="1"/>
</dbReference>
<dbReference type="InterPro" id="IPR000262">
    <property type="entry name" value="FMN-dep_DH"/>
</dbReference>
<comment type="similarity">
    <text evidence="3">Belongs to the FMN-dependent alpha-hydroxy acid dehydrogenase family.</text>
</comment>
<feature type="binding site" evidence="4">
    <location>
        <position position="325"/>
    </location>
    <ligand>
        <name>glyoxylate</name>
        <dbReference type="ChEBI" id="CHEBI:36655"/>
    </ligand>
</feature>
<evidence type="ECO:0000313" key="7">
    <source>
        <dbReference type="Proteomes" id="UP000629468"/>
    </source>
</evidence>
<evidence type="ECO:0000256" key="4">
    <source>
        <dbReference type="PIRSR" id="PIRSR000138-2"/>
    </source>
</evidence>
<evidence type="ECO:0000313" key="6">
    <source>
        <dbReference type="EMBL" id="KAF7768528.1"/>
    </source>
</evidence>
<dbReference type="InterPro" id="IPR013785">
    <property type="entry name" value="Aldolase_TIM"/>
</dbReference>
<evidence type="ECO:0000256" key="2">
    <source>
        <dbReference type="ARBA" id="ARBA00023002"/>
    </source>
</evidence>
<accession>A0A8H7EZ84</accession>
<feature type="domain" description="FMN hydroxy acid dehydrogenase" evidence="5">
    <location>
        <begin position="33"/>
        <end position="434"/>
    </location>
</feature>
<keyword evidence="4" id="KW-0288">FMN</keyword>
<sequence>MDLQAEADEMKKSQSKWSSYTTEIYASRRPPQPLGTVVPEDIEKRAKEKLKDYPENFMYGYGNAGINLTSRANRRAYEKFCITPCMLVDATIRDLSVNLFGKTYSAPLLMTPMGCQCLFHPEGEEAPARAAGKLGIPFILSTASSRTLEEVAAANSDGERWYQFYWPASENVTNSLLNRAKTAGYTALVCSVDVVGLGWRTHDLDTAFHPFGHGVGTQIASSDPVFMARYGLKPITKTNIGWPYRPEVQEKKIQEGDEEAKTLALIGEEFVKECTGRSYTWEDFRALKKQWGGLLILKGLQHVADVEKAIDYGIDGVVVSTQGGRQVDGAVPALYALERIAKSPKVRAAQQSGKLTLLCDSGIRTGPDIFKALALGAQAILLGRPWLYGMVLAGEAGVEQVIRHTLADLDNTMANAGYPNIADFQGKGEEVLMKLNF</sequence>
<feature type="binding site" evidence="4">
    <location>
        <position position="298"/>
    </location>
    <ligand>
        <name>FMN</name>
        <dbReference type="ChEBI" id="CHEBI:58210"/>
    </ligand>
</feature>
<dbReference type="Pfam" id="PF01070">
    <property type="entry name" value="FMN_dh"/>
    <property type="match status" value="1"/>
</dbReference>
<dbReference type="SUPFAM" id="SSF51395">
    <property type="entry name" value="FMN-linked oxidoreductases"/>
    <property type="match status" value="1"/>
</dbReference>
<keyword evidence="4" id="KW-0285">Flavoprotein</keyword>
<dbReference type="PIRSF" id="PIRSF000138">
    <property type="entry name" value="Al-hdrx_acd_dh"/>
    <property type="match status" value="1"/>
</dbReference>
<dbReference type="InterPro" id="IPR012133">
    <property type="entry name" value="Alpha-hydoxy_acid_DH_FMN"/>
</dbReference>
<evidence type="ECO:0000256" key="3">
    <source>
        <dbReference type="ARBA" id="ARBA00024042"/>
    </source>
</evidence>
<feature type="binding site" evidence="4">
    <location>
        <position position="200"/>
    </location>
    <ligand>
        <name>glyoxylate</name>
        <dbReference type="ChEBI" id="CHEBI:36655"/>
    </ligand>
</feature>
<feature type="binding site" evidence="4">
    <location>
        <position position="165"/>
    </location>
    <ligand>
        <name>glyoxylate</name>
        <dbReference type="ChEBI" id="CHEBI:36655"/>
    </ligand>
</feature>
<reference evidence="6 7" key="1">
    <citation type="journal article" name="Sci. Rep.">
        <title>Telomere-to-telomere assembled and centromere annotated genomes of the two main subspecies of the button mushroom Agaricus bisporus reveal especially polymorphic chromosome ends.</title>
        <authorList>
            <person name="Sonnenberg A.S.M."/>
            <person name="Sedaghat-Telgerd N."/>
            <person name="Lavrijssen B."/>
            <person name="Ohm R.A."/>
            <person name="Hendrickx P.M."/>
            <person name="Scholtmeijer K."/>
            <person name="Baars J.J.P."/>
            <person name="van Peer A."/>
        </authorList>
    </citation>
    <scope>NUCLEOTIDE SEQUENCE [LARGE SCALE GENOMIC DNA]</scope>
    <source>
        <strain evidence="6 7">H119_p4</strain>
    </source>
</reference>
<feature type="binding site" evidence="4">
    <location>
        <position position="320"/>
    </location>
    <ligand>
        <name>FMN</name>
        <dbReference type="ChEBI" id="CHEBI:58210"/>
    </ligand>
</feature>
<dbReference type="Proteomes" id="UP000629468">
    <property type="component" value="Unassembled WGS sequence"/>
</dbReference>
<comment type="caution">
    <text evidence="6">The sequence shown here is derived from an EMBL/GenBank/DDBJ whole genome shotgun (WGS) entry which is preliminary data.</text>
</comment>
<keyword evidence="2" id="KW-0560">Oxidoreductase</keyword>
<dbReference type="PANTHER" id="PTHR10578">
    <property type="entry name" value="S -2-HYDROXY-ACID OXIDASE-RELATED"/>
    <property type="match status" value="1"/>
</dbReference>
<proteinExistence type="inferred from homology"/>
<evidence type="ECO:0000259" key="5">
    <source>
        <dbReference type="PROSITE" id="PS51349"/>
    </source>
</evidence>
<protein>
    <recommendedName>
        <fullName evidence="5">FMN hydroxy acid dehydrogenase domain-containing protein</fullName>
    </recommendedName>
</protein>
<dbReference type="Gene3D" id="3.20.20.70">
    <property type="entry name" value="Aldolase class I"/>
    <property type="match status" value="1"/>
</dbReference>
<name>A0A8H7EZ84_AGABI</name>
<dbReference type="InterPro" id="IPR037396">
    <property type="entry name" value="FMN_HAD"/>
</dbReference>
<dbReference type="PANTHER" id="PTHR10578:SF143">
    <property type="entry name" value="FMN-DEPENDENT ALPHA-HYDROXY ACID DEHYDROGENASE PB1A11.03"/>
    <property type="match status" value="1"/>
</dbReference>
<feature type="binding site" evidence="4">
    <location>
        <begin position="112"/>
        <end position="114"/>
    </location>
    <ligand>
        <name>FMN</name>
        <dbReference type="ChEBI" id="CHEBI:58210"/>
    </ligand>
</feature>
<dbReference type="GO" id="GO:0010181">
    <property type="term" value="F:FMN binding"/>
    <property type="evidence" value="ECO:0007669"/>
    <property type="project" value="InterPro"/>
</dbReference>
<dbReference type="GO" id="GO:0016491">
    <property type="term" value="F:oxidoreductase activity"/>
    <property type="evidence" value="ECO:0007669"/>
    <property type="project" value="UniProtKB-KW"/>
</dbReference>
<evidence type="ECO:0000256" key="1">
    <source>
        <dbReference type="ARBA" id="ARBA00001917"/>
    </source>
</evidence>